<name>A0ABR1F4Q8_9ASCO</name>
<feature type="region of interest" description="Disordered" evidence="1">
    <location>
        <begin position="222"/>
        <end position="244"/>
    </location>
</feature>
<feature type="region of interest" description="Disordered" evidence="1">
    <location>
        <begin position="197"/>
        <end position="216"/>
    </location>
</feature>
<feature type="compositionally biased region" description="Low complexity" evidence="1">
    <location>
        <begin position="227"/>
        <end position="241"/>
    </location>
</feature>
<evidence type="ECO:0000256" key="1">
    <source>
        <dbReference type="SAM" id="MobiDB-lite"/>
    </source>
</evidence>
<organism evidence="2 3">
    <name type="scientific">Myxozyma melibiosi</name>
    <dbReference type="NCBI Taxonomy" id="54550"/>
    <lineage>
        <taxon>Eukaryota</taxon>
        <taxon>Fungi</taxon>
        <taxon>Dikarya</taxon>
        <taxon>Ascomycota</taxon>
        <taxon>Saccharomycotina</taxon>
        <taxon>Lipomycetes</taxon>
        <taxon>Lipomycetales</taxon>
        <taxon>Lipomycetaceae</taxon>
        <taxon>Myxozyma</taxon>
    </lineage>
</organism>
<feature type="compositionally biased region" description="Polar residues" evidence="1">
    <location>
        <begin position="197"/>
        <end position="209"/>
    </location>
</feature>
<reference evidence="2 3" key="1">
    <citation type="submission" date="2024-03" db="EMBL/GenBank/DDBJ databases">
        <title>Genome-scale model development and genomic sequencing of the oleaginous clade Lipomyces.</title>
        <authorList>
            <consortium name="Lawrence Berkeley National Laboratory"/>
            <person name="Czajka J.J."/>
            <person name="Han Y."/>
            <person name="Kim J."/>
            <person name="Mondo S.J."/>
            <person name="Hofstad B.A."/>
            <person name="Robles A."/>
            <person name="Haridas S."/>
            <person name="Riley R."/>
            <person name="LaButti K."/>
            <person name="Pangilinan J."/>
            <person name="Andreopoulos W."/>
            <person name="Lipzen A."/>
            <person name="Yan J."/>
            <person name="Wang M."/>
            <person name="Ng V."/>
            <person name="Grigoriev I.V."/>
            <person name="Spatafora J.W."/>
            <person name="Magnuson J.K."/>
            <person name="Baker S.E."/>
            <person name="Pomraning K.R."/>
        </authorList>
    </citation>
    <scope>NUCLEOTIDE SEQUENCE [LARGE SCALE GENOMIC DNA]</scope>
    <source>
        <strain evidence="2 3">Phaff 52-87</strain>
    </source>
</reference>
<gene>
    <name evidence="2" type="ORF">BZA70DRAFT_280106</name>
</gene>
<evidence type="ECO:0000313" key="3">
    <source>
        <dbReference type="Proteomes" id="UP001498771"/>
    </source>
</evidence>
<dbReference type="Proteomes" id="UP001498771">
    <property type="component" value="Unassembled WGS sequence"/>
</dbReference>
<evidence type="ECO:0000313" key="2">
    <source>
        <dbReference type="EMBL" id="KAK7204831.1"/>
    </source>
</evidence>
<dbReference type="RefSeq" id="XP_064767864.1">
    <property type="nucleotide sequence ID" value="XM_064912892.1"/>
</dbReference>
<dbReference type="EMBL" id="JBBJBU010000007">
    <property type="protein sequence ID" value="KAK7204831.1"/>
    <property type="molecule type" value="Genomic_DNA"/>
</dbReference>
<comment type="caution">
    <text evidence="2">The sequence shown here is derived from an EMBL/GenBank/DDBJ whole genome shotgun (WGS) entry which is preliminary data.</text>
</comment>
<protein>
    <submittedName>
        <fullName evidence="2">Uncharacterized protein</fullName>
    </submittedName>
</protein>
<proteinExistence type="predicted"/>
<accession>A0ABR1F4Q8</accession>
<sequence length="269" mass="28925">MARLRRKYPPKQLRLPEAAYRGSVNASIPPTNIVQGRTEPTVTVAGRGGYYTPAQDNQALATWSESSPVSLQPLLSRTSISSLLSGSSLGTFSLHQSIRSAEAPASIGGDSGGEGQCSKGLRTMRGLYEEDMRAQQRQQISVGSHLVRRSAARAGPAGLRTESATKITSITNVSATLLLLLSQYLTTTIQRTTDKFTFTTNPPQQSQQGKLVRHSHSNATTATNYFAPSSKPTSPASSIPAQPSNLSRRLSMAWNIASTKSSVLSFHHR</sequence>
<dbReference type="GeneID" id="90038404"/>
<keyword evidence="3" id="KW-1185">Reference proteome</keyword>